<dbReference type="InterPro" id="IPR007730">
    <property type="entry name" value="SPOR-like_dom"/>
</dbReference>
<comment type="caution">
    <text evidence="2">The sequence shown here is derived from an EMBL/GenBank/DDBJ whole genome shotgun (WGS) entry which is preliminary data.</text>
</comment>
<protein>
    <recommendedName>
        <fullName evidence="1">SPOR domain-containing protein</fullName>
    </recommendedName>
</protein>
<sequence>NKTLLEAYLDKDFKLLATLQEQERIFTSDDESSFYRALFERDGDEAVKTYKKLYRESTQLYLKYLAADRLQDYYYARGYYTTAAEYKQYVADHIRDIEIRRSEKRPVLQEETVSQKDAEKYYIQVGAFGIEDNARQMVEMLQTQNYAAHIKIRHVTKKKLFCVWVEGDVDFKSTLKLADQLKQKYHLKYKLIKE</sequence>
<reference evidence="2" key="1">
    <citation type="journal article" date="2020" name="mSystems">
        <title>Genome- and Community-Level Interaction Insights into Carbon Utilization and Element Cycling Functions of Hydrothermarchaeota in Hydrothermal Sediment.</title>
        <authorList>
            <person name="Zhou Z."/>
            <person name="Liu Y."/>
            <person name="Xu W."/>
            <person name="Pan J."/>
            <person name="Luo Z.H."/>
            <person name="Li M."/>
        </authorList>
    </citation>
    <scope>NUCLEOTIDE SEQUENCE [LARGE SCALE GENOMIC DNA]</scope>
    <source>
        <strain evidence="2">HyVt-456</strain>
    </source>
</reference>
<evidence type="ECO:0000259" key="1">
    <source>
        <dbReference type="PROSITE" id="PS51724"/>
    </source>
</evidence>
<feature type="domain" description="SPOR" evidence="1">
    <location>
        <begin position="115"/>
        <end position="194"/>
    </location>
</feature>
<dbReference type="GO" id="GO:0042834">
    <property type="term" value="F:peptidoglycan binding"/>
    <property type="evidence" value="ECO:0007669"/>
    <property type="project" value="InterPro"/>
</dbReference>
<dbReference type="Pfam" id="PF05036">
    <property type="entry name" value="SPOR"/>
    <property type="match status" value="1"/>
</dbReference>
<organism evidence="2">
    <name type="scientific">Caldithrix abyssi</name>
    <dbReference type="NCBI Taxonomy" id="187145"/>
    <lineage>
        <taxon>Bacteria</taxon>
        <taxon>Pseudomonadati</taxon>
        <taxon>Calditrichota</taxon>
        <taxon>Calditrichia</taxon>
        <taxon>Calditrichales</taxon>
        <taxon>Calditrichaceae</taxon>
        <taxon>Caldithrix</taxon>
    </lineage>
</organism>
<dbReference type="InterPro" id="IPR036680">
    <property type="entry name" value="SPOR-like_sf"/>
</dbReference>
<dbReference type="SUPFAM" id="SSF110997">
    <property type="entry name" value="Sporulation related repeat"/>
    <property type="match status" value="1"/>
</dbReference>
<proteinExistence type="predicted"/>
<name>A0A7V1PUQ6_CALAY</name>
<dbReference type="PROSITE" id="PS51724">
    <property type="entry name" value="SPOR"/>
    <property type="match status" value="1"/>
</dbReference>
<dbReference type="EMBL" id="DRLD01000152">
    <property type="protein sequence ID" value="HED10111.1"/>
    <property type="molecule type" value="Genomic_DNA"/>
</dbReference>
<dbReference type="Gene3D" id="3.30.70.1070">
    <property type="entry name" value="Sporulation related repeat"/>
    <property type="match status" value="1"/>
</dbReference>
<feature type="non-terminal residue" evidence="2">
    <location>
        <position position="1"/>
    </location>
</feature>
<dbReference type="Proteomes" id="UP000886005">
    <property type="component" value="Unassembled WGS sequence"/>
</dbReference>
<accession>A0A7V1PUQ6</accession>
<dbReference type="AlphaFoldDB" id="A0A7V1PUQ6"/>
<gene>
    <name evidence="2" type="ORF">ENJ10_05455</name>
</gene>
<evidence type="ECO:0000313" key="2">
    <source>
        <dbReference type="EMBL" id="HED10111.1"/>
    </source>
</evidence>